<dbReference type="RefSeq" id="WP_089612121.1">
    <property type="nucleotide sequence ID" value="NZ_CP022121.1"/>
</dbReference>
<dbReference type="EMBL" id="JANPWE010000005">
    <property type="protein sequence ID" value="MCR6546036.1"/>
    <property type="molecule type" value="Genomic_DNA"/>
</dbReference>
<name>A0ABT1Y589_9FIRM</name>
<proteinExistence type="predicted"/>
<sequence>MKEGIAMPVTRFGGSEEERLVPMAKAQVELLSAMKTNRAISDVIMSEINTRFGTVDLGTKLNNPAAIHVSFSWG</sequence>
<evidence type="ECO:0000313" key="1">
    <source>
        <dbReference type="EMBL" id="MCR6546036.1"/>
    </source>
</evidence>
<accession>A0ABT1Y589</accession>
<reference evidence="1 2" key="1">
    <citation type="submission" date="2022-08" db="EMBL/GenBank/DDBJ databases">
        <title>Proteogenomics of the novel Dehalobacterium formicoaceticum strain EZ94 highlights a key role of methyltransferases during anaerobic dichloromethane degradation.</title>
        <authorList>
            <person name="Wasmund K."/>
        </authorList>
    </citation>
    <scope>NUCLEOTIDE SEQUENCE [LARGE SCALE GENOMIC DNA]</scope>
    <source>
        <strain evidence="1 2">EZ94</strain>
    </source>
</reference>
<comment type="caution">
    <text evidence="1">The sequence shown here is derived from an EMBL/GenBank/DDBJ whole genome shotgun (WGS) entry which is preliminary data.</text>
</comment>
<dbReference type="Proteomes" id="UP001524944">
    <property type="component" value="Unassembled WGS sequence"/>
</dbReference>
<keyword evidence="2" id="KW-1185">Reference proteome</keyword>
<gene>
    <name evidence="1" type="ORF">NVS47_11020</name>
</gene>
<organism evidence="1 2">
    <name type="scientific">Dehalobacterium formicoaceticum</name>
    <dbReference type="NCBI Taxonomy" id="51515"/>
    <lineage>
        <taxon>Bacteria</taxon>
        <taxon>Bacillati</taxon>
        <taxon>Bacillota</taxon>
        <taxon>Clostridia</taxon>
        <taxon>Eubacteriales</taxon>
        <taxon>Peptococcaceae</taxon>
        <taxon>Dehalobacterium</taxon>
    </lineage>
</organism>
<evidence type="ECO:0000313" key="2">
    <source>
        <dbReference type="Proteomes" id="UP001524944"/>
    </source>
</evidence>
<protein>
    <submittedName>
        <fullName evidence="1">Uncharacterized protein</fullName>
    </submittedName>
</protein>